<dbReference type="AlphaFoldDB" id="A0A9K3H7N7"/>
<reference evidence="2" key="1">
    <citation type="journal article" date="2017" name="Nature">
        <title>The sunflower genome provides insights into oil metabolism, flowering and Asterid evolution.</title>
        <authorList>
            <person name="Badouin H."/>
            <person name="Gouzy J."/>
            <person name="Grassa C.J."/>
            <person name="Murat F."/>
            <person name="Staton S.E."/>
            <person name="Cottret L."/>
            <person name="Lelandais-Briere C."/>
            <person name="Owens G.L."/>
            <person name="Carrere S."/>
            <person name="Mayjonade B."/>
            <person name="Legrand L."/>
            <person name="Gill N."/>
            <person name="Kane N.C."/>
            <person name="Bowers J.E."/>
            <person name="Hubner S."/>
            <person name="Bellec A."/>
            <person name="Berard A."/>
            <person name="Berges H."/>
            <person name="Blanchet N."/>
            <person name="Boniface M.C."/>
            <person name="Brunel D."/>
            <person name="Catrice O."/>
            <person name="Chaidir N."/>
            <person name="Claudel C."/>
            <person name="Donnadieu C."/>
            <person name="Faraut T."/>
            <person name="Fievet G."/>
            <person name="Helmstetter N."/>
            <person name="King M."/>
            <person name="Knapp S.J."/>
            <person name="Lai Z."/>
            <person name="Le Paslier M.C."/>
            <person name="Lippi Y."/>
            <person name="Lorenzon L."/>
            <person name="Mandel J.R."/>
            <person name="Marage G."/>
            <person name="Marchand G."/>
            <person name="Marquand E."/>
            <person name="Bret-Mestries E."/>
            <person name="Morien E."/>
            <person name="Nambeesan S."/>
            <person name="Nguyen T."/>
            <person name="Pegot-Espagnet P."/>
            <person name="Pouilly N."/>
            <person name="Raftis F."/>
            <person name="Sallet E."/>
            <person name="Schiex T."/>
            <person name="Thomas J."/>
            <person name="Vandecasteele C."/>
            <person name="Vares D."/>
            <person name="Vear F."/>
            <person name="Vautrin S."/>
            <person name="Crespi M."/>
            <person name="Mangin B."/>
            <person name="Burke J.M."/>
            <person name="Salse J."/>
            <person name="Munos S."/>
            <person name="Vincourt P."/>
            <person name="Rieseberg L.H."/>
            <person name="Langlade N.B."/>
        </authorList>
    </citation>
    <scope>NUCLEOTIDE SEQUENCE</scope>
    <source>
        <tissue evidence="2">Leaves</tissue>
    </source>
</reference>
<name>A0A9K3H7N7_HELAN</name>
<evidence type="ECO:0000313" key="3">
    <source>
        <dbReference type="Proteomes" id="UP000215914"/>
    </source>
</evidence>
<accession>A0A9K3H7N7</accession>
<dbReference type="Proteomes" id="UP000215914">
    <property type="component" value="Unassembled WGS sequence"/>
</dbReference>
<proteinExistence type="predicted"/>
<keyword evidence="1" id="KW-1133">Transmembrane helix</keyword>
<evidence type="ECO:0000256" key="1">
    <source>
        <dbReference type="SAM" id="Phobius"/>
    </source>
</evidence>
<protein>
    <recommendedName>
        <fullName evidence="4">Transmembrane protein</fullName>
    </recommendedName>
</protein>
<gene>
    <name evidence="2" type="ORF">HanXRQr2_Chr14g0662351</name>
</gene>
<organism evidence="2 3">
    <name type="scientific">Helianthus annuus</name>
    <name type="common">Common sunflower</name>
    <dbReference type="NCBI Taxonomy" id="4232"/>
    <lineage>
        <taxon>Eukaryota</taxon>
        <taxon>Viridiplantae</taxon>
        <taxon>Streptophyta</taxon>
        <taxon>Embryophyta</taxon>
        <taxon>Tracheophyta</taxon>
        <taxon>Spermatophyta</taxon>
        <taxon>Magnoliopsida</taxon>
        <taxon>eudicotyledons</taxon>
        <taxon>Gunneridae</taxon>
        <taxon>Pentapetalae</taxon>
        <taxon>asterids</taxon>
        <taxon>campanulids</taxon>
        <taxon>Asterales</taxon>
        <taxon>Asteraceae</taxon>
        <taxon>Asteroideae</taxon>
        <taxon>Heliantheae alliance</taxon>
        <taxon>Heliantheae</taxon>
        <taxon>Helianthus</taxon>
    </lineage>
</organism>
<keyword evidence="1" id="KW-0472">Membrane</keyword>
<evidence type="ECO:0000313" key="2">
    <source>
        <dbReference type="EMBL" id="KAF5770697.1"/>
    </source>
</evidence>
<evidence type="ECO:0008006" key="4">
    <source>
        <dbReference type="Google" id="ProtNLM"/>
    </source>
</evidence>
<dbReference type="EMBL" id="MNCJ02000329">
    <property type="protein sequence ID" value="KAF5770697.1"/>
    <property type="molecule type" value="Genomic_DNA"/>
</dbReference>
<comment type="caution">
    <text evidence="2">The sequence shown here is derived from an EMBL/GenBank/DDBJ whole genome shotgun (WGS) entry which is preliminary data.</text>
</comment>
<feature type="transmembrane region" description="Helical" evidence="1">
    <location>
        <begin position="28"/>
        <end position="61"/>
    </location>
</feature>
<keyword evidence="1" id="KW-0812">Transmembrane</keyword>
<reference evidence="2" key="2">
    <citation type="submission" date="2020-06" db="EMBL/GenBank/DDBJ databases">
        <title>Helianthus annuus Genome sequencing and assembly Release 2.</title>
        <authorList>
            <person name="Gouzy J."/>
            <person name="Langlade N."/>
            <person name="Munos S."/>
        </authorList>
    </citation>
    <scope>NUCLEOTIDE SEQUENCE</scope>
    <source>
        <tissue evidence="2">Leaves</tissue>
    </source>
</reference>
<sequence length="71" mass="7735">MGKGEVKARGARLGNLARVLCSQSRMVISLFVLVLGFAVLLVAVGLICLFWLWFFVVLLVVACKIDLGNLL</sequence>
<dbReference type="Gramene" id="mRNA:HanXRQr2_Chr14g0662351">
    <property type="protein sequence ID" value="CDS:HanXRQr2_Chr14g0662351.1"/>
    <property type="gene ID" value="HanXRQr2_Chr14g0662351"/>
</dbReference>
<keyword evidence="3" id="KW-1185">Reference proteome</keyword>